<sequence>METLEIDVGLLGPKSNEISRRTFVDLLNFRNQKYLKTKFHENFINYLKEIKDSTMRDFSVSGIQGIGKSFTLLYFMLSCLGKSDYSVHYIDLQTPGFKIEQFWDYAKRMKDEDLLIIDHVTLFNVHYANEIRKERKKLILTVETGFTASASLKNIIFGKEYQLDEEEFNQMWIAQQKGPKLREEGKNVYKLCAEEALMTPRLLHVFSFKMQFEGASLLQAFSKFRVQQRNQIEVFLTSEVPVNQLYNNFLLRSRLLLYIIQRDGDIILTKSQFDVLRIAINIFTFEQAIVTKDHLTEDSRFTERGLAENDLYYRVTHLVPSLAVFWKERLPYRFQLVLESVDCNDLINIMFQCGGERKEIENMLVAVQKEHYYVVVPDRDVYTTTYEEAEENTLVPQVDQKHVRLDEVYSVNSDDLQSFDTPFTGHRKNVARCAMWIQQKLRNNRKENFIIHPDIANLMGVDYFCKIGSIRKMEDRKQMKCEECLFIVQVATGASHNGKTVGEALDTVKGVLAGEDLTIHVVIIIVVESLLHPYRLNKCKMQDVSAINLAAKNFIENLSDSKMLHQFIMKVKSDEGPMSSYR</sequence>
<gene>
    <name evidence="1" type="ORF">FSP39_020702</name>
</gene>
<dbReference type="EMBL" id="VSWD01000005">
    <property type="protein sequence ID" value="KAK3103641.1"/>
    <property type="molecule type" value="Genomic_DNA"/>
</dbReference>
<proteinExistence type="predicted"/>
<keyword evidence="2" id="KW-1185">Reference proteome</keyword>
<protein>
    <submittedName>
        <fullName evidence="1">Uncharacterized protein</fullName>
    </submittedName>
</protein>
<comment type="caution">
    <text evidence="1">The sequence shown here is derived from an EMBL/GenBank/DDBJ whole genome shotgun (WGS) entry which is preliminary data.</text>
</comment>
<evidence type="ECO:0000313" key="1">
    <source>
        <dbReference type="EMBL" id="KAK3103641.1"/>
    </source>
</evidence>
<organism evidence="1 2">
    <name type="scientific">Pinctada imbricata</name>
    <name type="common">Atlantic pearl-oyster</name>
    <name type="synonym">Pinctada martensii</name>
    <dbReference type="NCBI Taxonomy" id="66713"/>
    <lineage>
        <taxon>Eukaryota</taxon>
        <taxon>Metazoa</taxon>
        <taxon>Spiralia</taxon>
        <taxon>Lophotrochozoa</taxon>
        <taxon>Mollusca</taxon>
        <taxon>Bivalvia</taxon>
        <taxon>Autobranchia</taxon>
        <taxon>Pteriomorphia</taxon>
        <taxon>Pterioida</taxon>
        <taxon>Pterioidea</taxon>
        <taxon>Pteriidae</taxon>
        <taxon>Pinctada</taxon>
    </lineage>
</organism>
<dbReference type="Proteomes" id="UP001186944">
    <property type="component" value="Unassembled WGS sequence"/>
</dbReference>
<reference evidence="1" key="1">
    <citation type="submission" date="2019-08" db="EMBL/GenBank/DDBJ databases">
        <title>The improved chromosome-level genome for the pearl oyster Pinctada fucata martensii using PacBio sequencing and Hi-C.</title>
        <authorList>
            <person name="Zheng Z."/>
        </authorList>
    </citation>
    <scope>NUCLEOTIDE SEQUENCE</scope>
    <source>
        <strain evidence="1">ZZ-2019</strain>
        <tissue evidence="1">Adductor muscle</tissue>
    </source>
</reference>
<evidence type="ECO:0000313" key="2">
    <source>
        <dbReference type="Proteomes" id="UP001186944"/>
    </source>
</evidence>
<dbReference type="AlphaFoldDB" id="A0AA88YS32"/>
<name>A0AA88YS32_PINIB</name>
<accession>A0AA88YS32</accession>